<name>A0A923LP35_9FIRM</name>
<evidence type="ECO:0000256" key="1">
    <source>
        <dbReference type="ARBA" id="ARBA00008348"/>
    </source>
</evidence>
<dbReference type="Gene3D" id="3.10.290.10">
    <property type="entry name" value="RNA-binding S4 domain"/>
    <property type="match status" value="1"/>
</dbReference>
<dbReference type="GO" id="GO:0005829">
    <property type="term" value="C:cytosol"/>
    <property type="evidence" value="ECO:0007669"/>
    <property type="project" value="UniProtKB-ARBA"/>
</dbReference>
<dbReference type="FunFam" id="3.30.70.1560:FF:000001">
    <property type="entry name" value="Pseudouridine synthase"/>
    <property type="match status" value="1"/>
</dbReference>
<dbReference type="RefSeq" id="WP_186866570.1">
    <property type="nucleotide sequence ID" value="NZ_JACOPH010000003.1"/>
</dbReference>
<dbReference type="GO" id="GO:0000455">
    <property type="term" value="P:enzyme-directed rRNA pseudouridine synthesis"/>
    <property type="evidence" value="ECO:0007669"/>
    <property type="project" value="UniProtKB-ARBA"/>
</dbReference>
<evidence type="ECO:0000313" key="8">
    <source>
        <dbReference type="EMBL" id="MBC5713696.1"/>
    </source>
</evidence>
<dbReference type="Pfam" id="PF01479">
    <property type="entry name" value="S4"/>
    <property type="match status" value="1"/>
</dbReference>
<evidence type="ECO:0000256" key="5">
    <source>
        <dbReference type="RuleBase" id="RU003887"/>
    </source>
</evidence>
<feature type="domain" description="RNA-binding S4" evidence="7">
    <location>
        <begin position="1"/>
        <end position="32"/>
    </location>
</feature>
<evidence type="ECO:0000259" key="7">
    <source>
        <dbReference type="Pfam" id="PF01479"/>
    </source>
</evidence>
<gene>
    <name evidence="8" type="ORF">H8S17_05625</name>
</gene>
<dbReference type="SUPFAM" id="SSF55174">
    <property type="entry name" value="Alpha-L RNA-binding motif"/>
    <property type="match status" value="1"/>
</dbReference>
<keyword evidence="9" id="KW-1185">Reference proteome</keyword>
<dbReference type="EMBL" id="JACOPH010000003">
    <property type="protein sequence ID" value="MBC5713696.1"/>
    <property type="molecule type" value="Genomic_DNA"/>
</dbReference>
<dbReference type="CDD" id="cd02553">
    <property type="entry name" value="PseudoU_synth_RsuA"/>
    <property type="match status" value="1"/>
</dbReference>
<dbReference type="PANTHER" id="PTHR47683:SF4">
    <property type="entry name" value="PSEUDOURIDINE SYNTHASE"/>
    <property type="match status" value="1"/>
</dbReference>
<feature type="domain" description="Pseudouridine synthase RsuA/RluA-like" evidence="6">
    <location>
        <begin position="62"/>
        <end position="193"/>
    </location>
</feature>
<keyword evidence="2 4" id="KW-0694">RNA-binding</keyword>
<comment type="caution">
    <text evidence="8">The sequence shown here is derived from an EMBL/GenBank/DDBJ whole genome shotgun (WGS) entry which is preliminary data.</text>
</comment>
<keyword evidence="3 5" id="KW-0413">Isomerase</keyword>
<dbReference type="InterPro" id="IPR020094">
    <property type="entry name" value="TruA/RsuA/RluB/E/F_N"/>
</dbReference>
<evidence type="ECO:0000313" key="9">
    <source>
        <dbReference type="Proteomes" id="UP000606720"/>
    </source>
</evidence>
<dbReference type="CDD" id="cd00165">
    <property type="entry name" value="S4"/>
    <property type="match status" value="1"/>
</dbReference>
<dbReference type="GO" id="GO:0003723">
    <property type="term" value="F:RNA binding"/>
    <property type="evidence" value="ECO:0007669"/>
    <property type="project" value="UniProtKB-KW"/>
</dbReference>
<dbReference type="GO" id="GO:0120159">
    <property type="term" value="F:rRNA pseudouridine synthase activity"/>
    <property type="evidence" value="ECO:0007669"/>
    <property type="project" value="UniProtKB-ARBA"/>
</dbReference>
<dbReference type="EC" id="5.4.99.-" evidence="5"/>
<dbReference type="InterPro" id="IPR018496">
    <property type="entry name" value="PsdUridine_synth_RsuA/RluB_CS"/>
</dbReference>
<dbReference type="SUPFAM" id="SSF55120">
    <property type="entry name" value="Pseudouridine synthase"/>
    <property type="match status" value="1"/>
</dbReference>
<proteinExistence type="inferred from homology"/>
<dbReference type="InterPro" id="IPR050343">
    <property type="entry name" value="RsuA_PseudoU_synthase"/>
</dbReference>
<dbReference type="Gene3D" id="3.30.70.1560">
    <property type="entry name" value="Alpha-L RNA-binding motif"/>
    <property type="match status" value="1"/>
</dbReference>
<dbReference type="Gene3D" id="3.30.70.580">
    <property type="entry name" value="Pseudouridine synthase I, catalytic domain, N-terminal subdomain"/>
    <property type="match status" value="1"/>
</dbReference>
<protein>
    <recommendedName>
        <fullName evidence="5">Pseudouridine synthase</fullName>
        <ecNumber evidence="5">5.4.99.-</ecNumber>
    </recommendedName>
</protein>
<evidence type="ECO:0000256" key="2">
    <source>
        <dbReference type="ARBA" id="ARBA00022884"/>
    </source>
</evidence>
<dbReference type="NCBIfam" id="TIGR00093">
    <property type="entry name" value="pseudouridine synthase"/>
    <property type="match status" value="1"/>
</dbReference>
<evidence type="ECO:0000259" key="6">
    <source>
        <dbReference type="Pfam" id="PF00849"/>
    </source>
</evidence>
<dbReference type="PROSITE" id="PS50889">
    <property type="entry name" value="S4"/>
    <property type="match status" value="1"/>
</dbReference>
<reference evidence="8" key="1">
    <citation type="submission" date="2020-08" db="EMBL/GenBank/DDBJ databases">
        <title>Genome public.</title>
        <authorList>
            <person name="Liu C."/>
            <person name="Sun Q."/>
        </authorList>
    </citation>
    <scope>NUCLEOTIDE SEQUENCE</scope>
    <source>
        <strain evidence="8">BX1005</strain>
    </source>
</reference>
<dbReference type="InterPro" id="IPR002942">
    <property type="entry name" value="S4_RNA-bd"/>
</dbReference>
<organism evidence="8 9">
    <name type="scientific">Roseburia zhanii</name>
    <dbReference type="NCBI Taxonomy" id="2763064"/>
    <lineage>
        <taxon>Bacteria</taxon>
        <taxon>Bacillati</taxon>
        <taxon>Bacillota</taxon>
        <taxon>Clostridia</taxon>
        <taxon>Lachnospirales</taxon>
        <taxon>Lachnospiraceae</taxon>
        <taxon>Roseburia</taxon>
    </lineage>
</organism>
<accession>A0A923LP35</accession>
<dbReference type="PANTHER" id="PTHR47683">
    <property type="entry name" value="PSEUDOURIDINE SYNTHASE FAMILY PROTEIN-RELATED"/>
    <property type="match status" value="1"/>
</dbReference>
<evidence type="ECO:0000256" key="3">
    <source>
        <dbReference type="ARBA" id="ARBA00023235"/>
    </source>
</evidence>
<dbReference type="AlphaFoldDB" id="A0A923LP35"/>
<dbReference type="Proteomes" id="UP000606720">
    <property type="component" value="Unassembled WGS sequence"/>
</dbReference>
<dbReference type="PROSITE" id="PS01149">
    <property type="entry name" value="PSI_RSU"/>
    <property type="match status" value="1"/>
</dbReference>
<comment type="similarity">
    <text evidence="1 5">Belongs to the pseudouridine synthase RsuA family.</text>
</comment>
<dbReference type="InterPro" id="IPR042092">
    <property type="entry name" value="PsdUridine_s_RsuA/RluB/E/F_cat"/>
</dbReference>
<sequence length="244" mass="27731">MRLDKLLADMQIGSRSEVKTYIRQKKVTIDGSTDVRANQEVNPVVQTVCYLGKPLKYREFEYYMLYKPKGCVTARSDAVHATVMDYIDSNRKNLSPVGRLDLDTEGLLLITNDGALSHDLLSPAKHVKKTYEAMIDGHVTDADAEAFRQGLDIGDDTLTRPAELEILSANEQSFIRVTITEGRFHQVKRMFQAVGKEVVYLKRISMGNLLLDETLKPGEYRELKEEEIRALKNREDSYCSHLTV</sequence>
<dbReference type="InterPro" id="IPR036986">
    <property type="entry name" value="S4_RNA-bd_sf"/>
</dbReference>
<evidence type="ECO:0000256" key="4">
    <source>
        <dbReference type="PROSITE-ProRule" id="PRU00182"/>
    </source>
</evidence>
<dbReference type="InterPro" id="IPR020103">
    <property type="entry name" value="PsdUridine_synth_cat_dom_sf"/>
</dbReference>
<dbReference type="InterPro" id="IPR000748">
    <property type="entry name" value="PsdUridine_synth_RsuA/RluB/E/F"/>
</dbReference>
<dbReference type="Pfam" id="PF00849">
    <property type="entry name" value="PseudoU_synth_2"/>
    <property type="match status" value="1"/>
</dbReference>
<dbReference type="InterPro" id="IPR006145">
    <property type="entry name" value="PsdUridine_synth_RsuA/RluA"/>
</dbReference>